<dbReference type="AlphaFoldDB" id="A0A433SG29"/>
<dbReference type="UniPathway" id="UPA00251">
    <property type="reaction ID" value="UER00316"/>
</dbReference>
<dbReference type="RefSeq" id="WP_126977249.1">
    <property type="nucleotide sequence ID" value="NZ_PQSP01000001.1"/>
</dbReference>
<evidence type="ECO:0000256" key="2">
    <source>
        <dbReference type="ARBA" id="ARBA00023002"/>
    </source>
</evidence>
<feature type="binding site" evidence="4">
    <location>
        <position position="114"/>
    </location>
    <ligand>
        <name>substrate</name>
    </ligand>
</feature>
<dbReference type="OrthoDB" id="110209at2"/>
<evidence type="ECO:0000259" key="6">
    <source>
        <dbReference type="Pfam" id="PF05201"/>
    </source>
</evidence>
<comment type="similarity">
    <text evidence="4">Belongs to the glutamyl-tRNA reductase family.</text>
</comment>
<comment type="function">
    <text evidence="4">Catalyzes the NADPH-dependent reduction of glutamyl-tRNA(Glu) to glutamate 1-semialdehyde (GSA).</text>
</comment>
<dbReference type="GO" id="GO:0050661">
    <property type="term" value="F:NADP binding"/>
    <property type="evidence" value="ECO:0007669"/>
    <property type="project" value="InterPro"/>
</dbReference>
<protein>
    <recommendedName>
        <fullName evidence="4">Glutamyl-tRNA reductase</fullName>
        <shortName evidence="4">GluTR</shortName>
        <ecNumber evidence="4">1.2.1.70</ecNumber>
    </recommendedName>
</protein>
<evidence type="ECO:0000259" key="5">
    <source>
        <dbReference type="Pfam" id="PF01488"/>
    </source>
</evidence>
<feature type="binding site" evidence="4">
    <location>
        <begin position="45"/>
        <end position="48"/>
    </location>
    <ligand>
        <name>substrate</name>
    </ligand>
</feature>
<comment type="catalytic activity">
    <reaction evidence="4">
        <text>(S)-4-amino-5-oxopentanoate + tRNA(Glu) + NADP(+) = L-glutamyl-tRNA(Glu) + NADPH + H(+)</text>
        <dbReference type="Rhea" id="RHEA:12344"/>
        <dbReference type="Rhea" id="RHEA-COMP:9663"/>
        <dbReference type="Rhea" id="RHEA-COMP:9680"/>
        <dbReference type="ChEBI" id="CHEBI:15378"/>
        <dbReference type="ChEBI" id="CHEBI:57501"/>
        <dbReference type="ChEBI" id="CHEBI:57783"/>
        <dbReference type="ChEBI" id="CHEBI:58349"/>
        <dbReference type="ChEBI" id="CHEBI:78442"/>
        <dbReference type="ChEBI" id="CHEBI:78520"/>
        <dbReference type="EC" id="1.2.1.70"/>
    </reaction>
</comment>
<dbReference type="Gene3D" id="3.40.50.720">
    <property type="entry name" value="NAD(P)-binding Rossmann-like Domain"/>
    <property type="match status" value="1"/>
</dbReference>
<dbReference type="SUPFAM" id="SSF69742">
    <property type="entry name" value="Glutamyl tRNA-reductase catalytic, N-terminal domain"/>
    <property type="match status" value="1"/>
</dbReference>
<dbReference type="NCBIfam" id="TIGR01035">
    <property type="entry name" value="hemA"/>
    <property type="match status" value="1"/>
</dbReference>
<comment type="caution">
    <text evidence="7">The sequence shown here is derived from an EMBL/GenBank/DDBJ whole genome shotgun (WGS) entry which is preliminary data.</text>
</comment>
<dbReference type="PANTHER" id="PTHR43013">
    <property type="entry name" value="GLUTAMYL-TRNA REDUCTASE"/>
    <property type="match status" value="1"/>
</dbReference>
<feature type="domain" description="Quinate/shikimate 5-dehydrogenase/glutamyl-tRNA reductase" evidence="5">
    <location>
        <begin position="171"/>
        <end position="292"/>
    </location>
</feature>
<dbReference type="Pfam" id="PF01488">
    <property type="entry name" value="Shikimate_DH"/>
    <property type="match status" value="1"/>
</dbReference>
<dbReference type="InterPro" id="IPR036343">
    <property type="entry name" value="GluRdtase_N_sf"/>
</dbReference>
<proteinExistence type="inferred from homology"/>
<feature type="binding site" evidence="4">
    <location>
        <position position="103"/>
    </location>
    <ligand>
        <name>substrate</name>
    </ligand>
</feature>
<dbReference type="InterPro" id="IPR036291">
    <property type="entry name" value="NAD(P)-bd_dom_sf"/>
</dbReference>
<organism evidence="7 8">
    <name type="scientific">Saezia sanguinis</name>
    <dbReference type="NCBI Taxonomy" id="1965230"/>
    <lineage>
        <taxon>Bacteria</taxon>
        <taxon>Pseudomonadati</taxon>
        <taxon>Pseudomonadota</taxon>
        <taxon>Betaproteobacteria</taxon>
        <taxon>Burkholderiales</taxon>
        <taxon>Saeziaceae</taxon>
        <taxon>Saezia</taxon>
    </lineage>
</organism>
<feature type="active site" description="Nucleophile" evidence="4">
    <location>
        <position position="46"/>
    </location>
</feature>
<accession>A0A433SG29</accession>
<dbReference type="FunFam" id="3.30.460.30:FF:000001">
    <property type="entry name" value="Glutamyl-tRNA reductase"/>
    <property type="match status" value="1"/>
</dbReference>
<evidence type="ECO:0000256" key="1">
    <source>
        <dbReference type="ARBA" id="ARBA00022857"/>
    </source>
</evidence>
<keyword evidence="2 4" id="KW-0560">Oxidoreductase</keyword>
<dbReference type="EMBL" id="PQSP01000001">
    <property type="protein sequence ID" value="RUS67672.1"/>
    <property type="molecule type" value="Genomic_DNA"/>
</dbReference>
<comment type="miscellaneous">
    <text evidence="4">During catalysis, the active site Cys acts as a nucleophile attacking the alpha-carbonyl group of tRNA-bound glutamate with the formation of a thioester intermediate between enzyme and glutamate, and the concomitant release of tRNA(Glu). The thioester intermediate is finally reduced by direct hydride transfer from NADPH, to form the product GSA.</text>
</comment>
<comment type="caution">
    <text evidence="4">Lacks conserved residue(s) required for the propagation of feature annotation.</text>
</comment>
<dbReference type="HAMAP" id="MF_00087">
    <property type="entry name" value="Glu_tRNA_reductase"/>
    <property type="match status" value="1"/>
</dbReference>
<comment type="subunit">
    <text evidence="4">Homodimer.</text>
</comment>
<sequence length="333" mass="36554">MAGVDYKTASLSVRERFSFSDEVVQKHVQQIAQQAGVQGCLLLSTCNRTELYLSCGDDFSPDAAAMLCSLVDLPVNAYRPYFTSCQGHDVLMYLMQLASGLQSQVRGENQILGQVKAAVVVAREAGGMDAVLETVFRNAISAGKRTRTLVALNPVDVSVAQCAVQALAGHAGTLTGQQAIVIGNGEVGRTVADMLLKQGCQVTATFRFHRQVQAHVLQGCRMIPFEELYSAVNDCDILVSATSSPHYVVEAEKLAACQRRPRYLVDLAVPRDIEPEAVNLPGVARYWNVDTLPKAVVDAQDKQKISAIRSIHEEYLARFQQWYVYRERLRASS</sequence>
<dbReference type="InterPro" id="IPR015895">
    <property type="entry name" value="4pyrrol_synth_GluRdtase_N"/>
</dbReference>
<dbReference type="Gene3D" id="3.30.460.30">
    <property type="entry name" value="Glutamyl-tRNA reductase, N-terminal domain"/>
    <property type="match status" value="1"/>
</dbReference>
<keyword evidence="8" id="KW-1185">Reference proteome</keyword>
<feature type="binding site" evidence="4">
    <location>
        <begin position="183"/>
        <end position="188"/>
    </location>
    <ligand>
        <name>NADP(+)</name>
        <dbReference type="ChEBI" id="CHEBI:58349"/>
    </ligand>
</feature>
<evidence type="ECO:0000256" key="4">
    <source>
        <dbReference type="HAMAP-Rule" id="MF_00087"/>
    </source>
</evidence>
<evidence type="ECO:0000313" key="8">
    <source>
        <dbReference type="Proteomes" id="UP000286947"/>
    </source>
</evidence>
<dbReference type="PANTHER" id="PTHR43013:SF1">
    <property type="entry name" value="GLUTAMYL-TRNA REDUCTASE"/>
    <property type="match status" value="1"/>
</dbReference>
<dbReference type="InterPro" id="IPR006151">
    <property type="entry name" value="Shikm_DH/Glu-tRNA_Rdtase"/>
</dbReference>
<dbReference type="Pfam" id="PF05201">
    <property type="entry name" value="GlutR_N"/>
    <property type="match status" value="1"/>
</dbReference>
<dbReference type="GO" id="GO:0008883">
    <property type="term" value="F:glutamyl-tRNA reductase activity"/>
    <property type="evidence" value="ECO:0007669"/>
    <property type="project" value="UniProtKB-UniRule"/>
</dbReference>
<keyword evidence="1 4" id="KW-0521">NADP</keyword>
<reference evidence="7 8" key="1">
    <citation type="submission" date="2018-01" db="EMBL/GenBank/DDBJ databases">
        <title>Saezia sanguinis gen. nov., sp. nov., in the order Burkholderiales isolated from human blood.</title>
        <authorList>
            <person name="Medina-Pascual M.J."/>
            <person name="Valdezate S."/>
            <person name="Monzon S."/>
            <person name="Cuesta I."/>
            <person name="Carrasco G."/>
            <person name="Villalon P."/>
            <person name="Saez-Nieto J.A."/>
        </authorList>
    </citation>
    <scope>NUCLEOTIDE SEQUENCE [LARGE SCALE GENOMIC DNA]</scope>
    <source>
        <strain evidence="7 8">CNM695-12</strain>
    </source>
</reference>
<keyword evidence="3 4" id="KW-0627">Porphyrin biosynthesis</keyword>
<comment type="domain">
    <text evidence="4">Possesses an unusual extended V-shaped dimeric structure with each monomer consisting of three distinct domains arranged along a curved 'spinal' alpha-helix. The N-terminal catalytic domain specifically recognizes the glutamate moiety of the substrate. The second domain is the NADPH-binding domain, and the third C-terminal domain is responsible for dimerization.</text>
</comment>
<name>A0A433SG29_9BURK</name>
<feature type="domain" description="Glutamyl-tRNA reductase N-terminal" evidence="6">
    <location>
        <begin position="3"/>
        <end position="148"/>
    </location>
</feature>
<feature type="binding site" evidence="4">
    <location>
        <begin position="108"/>
        <end position="110"/>
    </location>
    <ligand>
        <name>substrate</name>
    </ligand>
</feature>
<gene>
    <name evidence="4 7" type="primary">hemA</name>
    <name evidence="7" type="ORF">CUZ56_00148</name>
</gene>
<dbReference type="EC" id="1.2.1.70" evidence="4"/>
<comment type="pathway">
    <text evidence="4">Porphyrin-containing compound metabolism; protoporphyrin-IX biosynthesis; 5-aminolevulinate from L-glutamyl-tRNA(Glu): step 1/2.</text>
</comment>
<dbReference type="SUPFAM" id="SSF51735">
    <property type="entry name" value="NAD(P)-binding Rossmann-fold domains"/>
    <property type="match status" value="1"/>
</dbReference>
<evidence type="ECO:0000256" key="3">
    <source>
        <dbReference type="ARBA" id="ARBA00023244"/>
    </source>
</evidence>
<dbReference type="Proteomes" id="UP000286947">
    <property type="component" value="Unassembled WGS sequence"/>
</dbReference>
<dbReference type="GO" id="GO:0019353">
    <property type="term" value="P:protoporphyrinogen IX biosynthetic process from glutamate"/>
    <property type="evidence" value="ECO:0007669"/>
    <property type="project" value="TreeGrafter"/>
</dbReference>
<evidence type="ECO:0000313" key="7">
    <source>
        <dbReference type="EMBL" id="RUS67672.1"/>
    </source>
</evidence>
<dbReference type="InterPro" id="IPR000343">
    <property type="entry name" value="4pyrrol_synth_GluRdtase"/>
</dbReference>